<evidence type="ECO:0000313" key="2">
    <source>
        <dbReference type="Proteomes" id="UP001060112"/>
    </source>
</evidence>
<dbReference type="InterPro" id="IPR029052">
    <property type="entry name" value="Metallo-depent_PP-like"/>
</dbReference>
<dbReference type="RefSeq" id="WP_290142193.1">
    <property type="nucleotide sequence ID" value="NZ_CP101620.1"/>
</dbReference>
<organism evidence="1 2">
    <name type="scientific">Allocoprobacillus halotolerans</name>
    <dbReference type="NCBI Taxonomy" id="2944914"/>
    <lineage>
        <taxon>Bacteria</taxon>
        <taxon>Bacillati</taxon>
        <taxon>Bacillota</taxon>
        <taxon>Erysipelotrichia</taxon>
        <taxon>Erysipelotrichales</taxon>
        <taxon>Erysipelotrichaceae</taxon>
        <taxon>Allocoprobacillus</taxon>
    </lineage>
</organism>
<dbReference type="EMBL" id="CP101620">
    <property type="protein sequence ID" value="UTY40725.1"/>
    <property type="molecule type" value="Genomic_DNA"/>
</dbReference>
<proteinExistence type="predicted"/>
<name>A0ABY5I9V5_9FIRM</name>
<dbReference type="Gene3D" id="3.60.21.10">
    <property type="match status" value="1"/>
</dbReference>
<protein>
    <recommendedName>
        <fullName evidence="3">Calcineurin-like phosphoesterase domain-containing protein</fullName>
    </recommendedName>
</protein>
<gene>
    <name evidence="1" type="ORF">NMU03_08210</name>
</gene>
<reference evidence="1" key="1">
    <citation type="submission" date="2022-07" db="EMBL/GenBank/DDBJ databases">
        <title>Faecal culturing of patients with breast cancer.</title>
        <authorList>
            <person name="Teng N.M.Y."/>
            <person name="Kiu R."/>
            <person name="Evans R."/>
            <person name="Baker D.J."/>
            <person name="Zenner C."/>
            <person name="Robinson S.D."/>
            <person name="Hall L.J."/>
        </authorList>
    </citation>
    <scope>NUCLEOTIDE SEQUENCE</scope>
    <source>
        <strain evidence="1">LH1062</strain>
    </source>
</reference>
<keyword evidence="2" id="KW-1185">Reference proteome</keyword>
<evidence type="ECO:0008006" key="3">
    <source>
        <dbReference type="Google" id="ProtNLM"/>
    </source>
</evidence>
<sequence length="72" mass="8813">MKYQKRFFVLSHYPFLEWNHSFRGSMHLHGHQHNQSLYNLEMREKGIKRYDVGVDANEYRPISIDEIIELFD</sequence>
<dbReference type="Proteomes" id="UP001060112">
    <property type="component" value="Chromosome"/>
</dbReference>
<accession>A0ABY5I9V5</accession>
<evidence type="ECO:0000313" key="1">
    <source>
        <dbReference type="EMBL" id="UTY40725.1"/>
    </source>
</evidence>